<keyword evidence="6 9" id="KW-0720">Serine protease</keyword>
<dbReference type="InterPro" id="IPR027065">
    <property type="entry name" value="Lon_Prtase"/>
</dbReference>
<evidence type="ECO:0000256" key="13">
    <source>
        <dbReference type="PROSITE-ProRule" id="PRU01122"/>
    </source>
</evidence>
<accession>A0A7W8MQI9</accession>
<dbReference type="GO" id="GO:0004252">
    <property type="term" value="F:serine-type endopeptidase activity"/>
    <property type="evidence" value="ECO:0007669"/>
    <property type="project" value="UniProtKB-UniRule"/>
</dbReference>
<comment type="function">
    <text evidence="9">ATP-dependent serine protease that mediates the selective degradation of mutant and abnormal proteins as well as certain short-lived regulatory proteins. Required for cellular homeostasis and for survival from DNA damage and developmental changes induced by stress. Degrades polypeptides processively to yield small peptide fragments that are 5 to 10 amino acids long. Binds to DNA in a double-stranded, site-specific manner.</text>
</comment>
<evidence type="ECO:0000256" key="6">
    <source>
        <dbReference type="ARBA" id="ARBA00022825"/>
    </source>
</evidence>
<name>A0A7W8MQI9_9BACT</name>
<comment type="subunit">
    <text evidence="9 10">Homohexamer. Organized in a ring with a central cavity.</text>
</comment>
<dbReference type="PIRSF" id="PIRSF001174">
    <property type="entry name" value="Lon_proteas"/>
    <property type="match status" value="1"/>
</dbReference>
<dbReference type="GO" id="GO:0005524">
    <property type="term" value="F:ATP binding"/>
    <property type="evidence" value="ECO:0007669"/>
    <property type="project" value="UniProtKB-UniRule"/>
</dbReference>
<keyword evidence="3 9" id="KW-0645">Protease</keyword>
<feature type="active site" evidence="9 11">
    <location>
        <position position="701"/>
    </location>
</feature>
<dbReference type="PROSITE" id="PS51787">
    <property type="entry name" value="LON_N"/>
    <property type="match status" value="1"/>
</dbReference>
<dbReference type="InterPro" id="IPR054594">
    <property type="entry name" value="Lon_lid"/>
</dbReference>
<evidence type="ECO:0000256" key="7">
    <source>
        <dbReference type="ARBA" id="ARBA00022840"/>
    </source>
</evidence>
<evidence type="ECO:0000313" key="18">
    <source>
        <dbReference type="Proteomes" id="UP000568106"/>
    </source>
</evidence>
<keyword evidence="5 9" id="KW-0378">Hydrolase</keyword>
<dbReference type="SUPFAM" id="SSF52540">
    <property type="entry name" value="P-loop containing nucleoside triphosphate hydrolases"/>
    <property type="match status" value="1"/>
</dbReference>
<evidence type="ECO:0000313" key="17">
    <source>
        <dbReference type="EMBL" id="MBB5316751.1"/>
    </source>
</evidence>
<protein>
    <recommendedName>
        <fullName evidence="9 10">Lon protease</fullName>
        <ecNumber evidence="9 10">3.4.21.53</ecNumber>
    </recommendedName>
    <alternativeName>
        <fullName evidence="9">ATP-dependent protease La</fullName>
    </alternativeName>
</protein>
<sequence length="816" mass="90087">MPSDFVSVIQPTATKTSEGSGVEVVGKRPVPVLPVRDTVLFPHAVLPLTVGRDSSIQLIQSLGEEKTILVVAQRDARQDAPQAADLFATGTRATVHKVVKMPNQSLFVFTEGNERVHLGEFAQLTPFMTAEYEVITDVEPERTPEAEALQRNVVSQFQQIVTSSPTLSDDLQTIAINIDEPGRLADFIASSLPFLTTTDKQELLETPGVSARLERINKHLAKELEVQQLRNKIQTEVQDSVQSSQRDYYLREQLKAIQKELGDVDDTQKDIAELKEKIETAGMPEDVKKDALKELGRLSRMNPAAADYSLTRNYVEWLAVLPWSKTSSGEVDILKAKAILDEDHYGLKKVKDRILDYLSVRRLKPDMKGPILCFVGPPGVGKTSLGRSIAKALDRKFSRISLGGMHDEAEIRGHRRTYIGALPGQIIQHLKRVEVKDPVFMLDEIDKLGRDFRGDPASALLETLDPEQNNTFRDNYLDQPFDLSKVLFICTANQLDTIPGPLLDRMEIIELTGYTEEEKVNIAIKYLIPRQIKENGITDEQIEFPKDSVHLIARHYTREAGVRKLEQQIGTVCRKVARKIAEGQTEKVVITPEIVHEFLGGIKVRVDTEIAERTKRAGVAVGLAWTPAGGDVLFIEANRMKGKGGFTITGQIGDVMKESMQAALTWVRSNAASLGLDEDFTKDVDLHIHVPAGAIPKDGPSAGVTMATALVSLLTDTPVHPLTAMTGEITLSGNVLPVGGIKEKFLAAKRAGVRDVILPADCKQQVDEDLTPDQIEGVTLHYATRIEDVLAVALPKTRAEKAEDEVVREEVLHASV</sequence>
<dbReference type="SUPFAM" id="SSF54211">
    <property type="entry name" value="Ribosomal protein S5 domain 2-like"/>
    <property type="match status" value="1"/>
</dbReference>
<dbReference type="InterPro" id="IPR003593">
    <property type="entry name" value="AAA+_ATPase"/>
</dbReference>
<dbReference type="Pfam" id="PF22667">
    <property type="entry name" value="Lon_lid"/>
    <property type="match status" value="1"/>
</dbReference>
<dbReference type="Pfam" id="PF00004">
    <property type="entry name" value="AAA"/>
    <property type="match status" value="1"/>
</dbReference>
<dbReference type="InterPro" id="IPR008269">
    <property type="entry name" value="Lon_proteolytic"/>
</dbReference>
<feature type="domain" description="Lon proteolytic" evidence="15">
    <location>
        <begin position="614"/>
        <end position="796"/>
    </location>
</feature>
<keyword evidence="8 9" id="KW-0346">Stress response</keyword>
<gene>
    <name evidence="9" type="primary">lon</name>
    <name evidence="17" type="ORF">HDF09_001420</name>
</gene>
<dbReference type="PROSITE" id="PS01046">
    <property type="entry name" value="LON_SER"/>
    <property type="match status" value="1"/>
</dbReference>
<evidence type="ECO:0000256" key="10">
    <source>
        <dbReference type="PIRNR" id="PIRNR001174"/>
    </source>
</evidence>
<proteinExistence type="evidence at transcript level"/>
<evidence type="ECO:0000256" key="5">
    <source>
        <dbReference type="ARBA" id="ARBA00022801"/>
    </source>
</evidence>
<evidence type="ECO:0000259" key="16">
    <source>
        <dbReference type="PROSITE" id="PS51787"/>
    </source>
</evidence>
<dbReference type="GO" id="GO:0004176">
    <property type="term" value="F:ATP-dependent peptidase activity"/>
    <property type="evidence" value="ECO:0007669"/>
    <property type="project" value="UniProtKB-UniRule"/>
</dbReference>
<comment type="catalytic activity">
    <reaction evidence="9 10 13">
        <text>Hydrolysis of proteins in presence of ATP.</text>
        <dbReference type="EC" id="3.4.21.53"/>
    </reaction>
</comment>
<dbReference type="InterPro" id="IPR014721">
    <property type="entry name" value="Ribsml_uS5_D2-typ_fold_subgr"/>
</dbReference>
<dbReference type="Gene3D" id="3.30.230.10">
    <property type="match status" value="1"/>
</dbReference>
<dbReference type="AlphaFoldDB" id="A0A7W8MQI9"/>
<dbReference type="PANTHER" id="PTHR10046">
    <property type="entry name" value="ATP DEPENDENT LON PROTEASE FAMILY MEMBER"/>
    <property type="match status" value="1"/>
</dbReference>
<dbReference type="NCBIfam" id="TIGR00763">
    <property type="entry name" value="lon"/>
    <property type="match status" value="1"/>
</dbReference>
<dbReference type="Proteomes" id="UP000568106">
    <property type="component" value="Unassembled WGS sequence"/>
</dbReference>
<dbReference type="InterPro" id="IPR004815">
    <property type="entry name" value="Lon_bac/euk-typ"/>
</dbReference>
<dbReference type="Pfam" id="PF02190">
    <property type="entry name" value="LON_substr_bdg"/>
    <property type="match status" value="1"/>
</dbReference>
<dbReference type="FunFam" id="3.40.50.300:FF:000382">
    <property type="entry name" value="Lon protease homolog 2, peroxisomal"/>
    <property type="match status" value="1"/>
</dbReference>
<evidence type="ECO:0000256" key="14">
    <source>
        <dbReference type="RuleBase" id="RU000591"/>
    </source>
</evidence>
<dbReference type="FunFam" id="1.20.5.5270:FF:000002">
    <property type="entry name" value="Lon protease homolog"/>
    <property type="match status" value="1"/>
</dbReference>
<dbReference type="Pfam" id="PF05362">
    <property type="entry name" value="Lon_C"/>
    <property type="match status" value="1"/>
</dbReference>
<keyword evidence="7 9" id="KW-0067">ATP-binding</keyword>
<dbReference type="HAMAP" id="MF_01973">
    <property type="entry name" value="lon_bact"/>
    <property type="match status" value="1"/>
</dbReference>
<dbReference type="Gene3D" id="1.20.58.1480">
    <property type="match status" value="1"/>
</dbReference>
<dbReference type="SMART" id="SM00464">
    <property type="entry name" value="LON"/>
    <property type="match status" value="1"/>
</dbReference>
<dbReference type="InterPro" id="IPR003959">
    <property type="entry name" value="ATPase_AAA_core"/>
</dbReference>
<dbReference type="GO" id="GO:0034605">
    <property type="term" value="P:cellular response to heat"/>
    <property type="evidence" value="ECO:0007669"/>
    <property type="project" value="UniProtKB-UniRule"/>
</dbReference>
<evidence type="ECO:0000256" key="11">
    <source>
        <dbReference type="PIRSR" id="PIRSR001174-1"/>
    </source>
</evidence>
<evidence type="ECO:0000256" key="9">
    <source>
        <dbReference type="HAMAP-Rule" id="MF_01973"/>
    </source>
</evidence>
<evidence type="ECO:0000256" key="12">
    <source>
        <dbReference type="PIRSR" id="PIRSR001174-2"/>
    </source>
</evidence>
<comment type="caution">
    <text evidence="17">The sequence shown here is derived from an EMBL/GenBank/DDBJ whole genome shotgun (WGS) entry which is preliminary data.</text>
</comment>
<dbReference type="SUPFAM" id="SSF88697">
    <property type="entry name" value="PUA domain-like"/>
    <property type="match status" value="1"/>
</dbReference>
<keyword evidence="4 9" id="KW-0547">Nucleotide-binding</keyword>
<dbReference type="GO" id="GO:0043565">
    <property type="term" value="F:sequence-specific DNA binding"/>
    <property type="evidence" value="ECO:0007669"/>
    <property type="project" value="UniProtKB-UniRule"/>
</dbReference>
<dbReference type="InterPro" id="IPR008268">
    <property type="entry name" value="Peptidase_S16_AS"/>
</dbReference>
<feature type="active site" evidence="9 11">
    <location>
        <position position="744"/>
    </location>
</feature>
<dbReference type="InterPro" id="IPR015947">
    <property type="entry name" value="PUA-like_sf"/>
</dbReference>
<dbReference type="CDD" id="cd19500">
    <property type="entry name" value="RecA-like_Lon"/>
    <property type="match status" value="1"/>
</dbReference>
<dbReference type="PRINTS" id="PR00830">
    <property type="entry name" value="ENDOLAPTASE"/>
</dbReference>
<dbReference type="EC" id="3.4.21.53" evidence="9 10"/>
<dbReference type="PROSITE" id="PS51786">
    <property type="entry name" value="LON_PROTEOLYTIC"/>
    <property type="match status" value="1"/>
</dbReference>
<dbReference type="GO" id="GO:0006515">
    <property type="term" value="P:protein quality control for misfolded or incompletely synthesized proteins"/>
    <property type="evidence" value="ECO:0007669"/>
    <property type="project" value="UniProtKB-UniRule"/>
</dbReference>
<dbReference type="Gene3D" id="2.30.130.40">
    <property type="entry name" value="LON domain-like"/>
    <property type="match status" value="1"/>
</dbReference>
<dbReference type="InterPro" id="IPR027543">
    <property type="entry name" value="Lon_bac"/>
</dbReference>
<evidence type="ECO:0000256" key="3">
    <source>
        <dbReference type="ARBA" id="ARBA00022670"/>
    </source>
</evidence>
<dbReference type="Gene3D" id="1.10.8.60">
    <property type="match status" value="1"/>
</dbReference>
<organism evidence="17 18">
    <name type="scientific">Tunturiibacter empetritectus</name>
    <dbReference type="NCBI Taxonomy" id="3069691"/>
    <lineage>
        <taxon>Bacteria</taxon>
        <taxon>Pseudomonadati</taxon>
        <taxon>Acidobacteriota</taxon>
        <taxon>Terriglobia</taxon>
        <taxon>Terriglobales</taxon>
        <taxon>Acidobacteriaceae</taxon>
        <taxon>Tunturiibacter</taxon>
    </lineage>
</organism>
<dbReference type="Gene3D" id="1.20.5.5270">
    <property type="match status" value="1"/>
</dbReference>
<reference evidence="17" key="1">
    <citation type="submission" date="2020-08" db="EMBL/GenBank/DDBJ databases">
        <title>Genomic Encyclopedia of Type Strains, Phase IV (KMG-V): Genome sequencing to study the core and pangenomes of soil and plant-associated prokaryotes.</title>
        <authorList>
            <person name="Whitman W."/>
        </authorList>
    </citation>
    <scope>NUCLEOTIDE SEQUENCE [LARGE SCALE GENOMIC DNA]</scope>
    <source>
        <strain evidence="17">M8UP27</strain>
    </source>
</reference>
<evidence type="ECO:0000256" key="4">
    <source>
        <dbReference type="ARBA" id="ARBA00022741"/>
    </source>
</evidence>
<dbReference type="InterPro" id="IPR046336">
    <property type="entry name" value="Lon_prtase_N_sf"/>
</dbReference>
<comment type="similarity">
    <text evidence="9 10 13 14">Belongs to the peptidase S16 family.</text>
</comment>
<evidence type="ECO:0000256" key="8">
    <source>
        <dbReference type="ARBA" id="ARBA00023016"/>
    </source>
</evidence>
<dbReference type="InterPro" id="IPR027417">
    <property type="entry name" value="P-loop_NTPase"/>
</dbReference>
<evidence type="ECO:0000259" key="15">
    <source>
        <dbReference type="PROSITE" id="PS51786"/>
    </source>
</evidence>
<dbReference type="InterPro" id="IPR020568">
    <property type="entry name" value="Ribosomal_Su5_D2-typ_SF"/>
</dbReference>
<dbReference type="GO" id="GO:0016887">
    <property type="term" value="F:ATP hydrolysis activity"/>
    <property type="evidence" value="ECO:0007669"/>
    <property type="project" value="UniProtKB-UniRule"/>
</dbReference>
<comment type="induction">
    <text evidence="9">By heat shock.</text>
</comment>
<dbReference type="Gene3D" id="3.40.50.300">
    <property type="entry name" value="P-loop containing nucleotide triphosphate hydrolases"/>
    <property type="match status" value="1"/>
</dbReference>
<evidence type="ECO:0000256" key="1">
    <source>
        <dbReference type="ARBA" id="ARBA00004496"/>
    </source>
</evidence>
<dbReference type="InterPro" id="IPR003111">
    <property type="entry name" value="Lon_prtase_N"/>
</dbReference>
<dbReference type="SMART" id="SM00382">
    <property type="entry name" value="AAA"/>
    <property type="match status" value="1"/>
</dbReference>
<feature type="domain" description="Lon N-terminal" evidence="16">
    <location>
        <begin position="30"/>
        <end position="224"/>
    </location>
</feature>
<feature type="binding site" evidence="9 12">
    <location>
        <begin position="376"/>
        <end position="383"/>
    </location>
    <ligand>
        <name>ATP</name>
        <dbReference type="ChEBI" id="CHEBI:30616"/>
    </ligand>
</feature>
<keyword evidence="18" id="KW-1185">Reference proteome</keyword>
<evidence type="ECO:0000256" key="2">
    <source>
        <dbReference type="ARBA" id="ARBA00022490"/>
    </source>
</evidence>
<dbReference type="EMBL" id="JACHDY010000002">
    <property type="protein sequence ID" value="MBB5316751.1"/>
    <property type="molecule type" value="Genomic_DNA"/>
</dbReference>
<dbReference type="GO" id="GO:0005737">
    <property type="term" value="C:cytoplasm"/>
    <property type="evidence" value="ECO:0007669"/>
    <property type="project" value="UniProtKB-SubCell"/>
</dbReference>
<keyword evidence="2 9" id="KW-0963">Cytoplasm</keyword>
<comment type="subcellular location">
    <subcellularLocation>
        <location evidence="1 9 10">Cytoplasm</location>
    </subcellularLocation>
</comment>